<sequence>MKRLYRAVDDRKIAGVCGGLAKYFNIDPTLVRILVVVIWIMSAGFPVILAYLIAVFVIPNETEVR</sequence>
<dbReference type="PANTHER" id="PTHR33885">
    <property type="entry name" value="PHAGE SHOCK PROTEIN C"/>
    <property type="match status" value="1"/>
</dbReference>
<dbReference type="PANTHER" id="PTHR33885:SF3">
    <property type="entry name" value="PHAGE SHOCK PROTEIN C"/>
    <property type="match status" value="1"/>
</dbReference>
<comment type="subcellular location">
    <subcellularLocation>
        <location evidence="1">Cell membrane</location>
        <topology evidence="1">Single-pass membrane protein</topology>
    </subcellularLocation>
</comment>
<dbReference type="EMBL" id="JAUSUG010000006">
    <property type="protein sequence ID" value="MDQ0254568.1"/>
    <property type="molecule type" value="Genomic_DNA"/>
</dbReference>
<evidence type="ECO:0000259" key="7">
    <source>
        <dbReference type="Pfam" id="PF04024"/>
    </source>
</evidence>
<keyword evidence="2" id="KW-1003">Cell membrane</keyword>
<evidence type="ECO:0000256" key="1">
    <source>
        <dbReference type="ARBA" id="ARBA00004162"/>
    </source>
</evidence>
<keyword evidence="4 6" id="KW-1133">Transmembrane helix</keyword>
<evidence type="ECO:0000256" key="6">
    <source>
        <dbReference type="SAM" id="Phobius"/>
    </source>
</evidence>
<dbReference type="Proteomes" id="UP001230005">
    <property type="component" value="Unassembled WGS sequence"/>
</dbReference>
<evidence type="ECO:0000256" key="4">
    <source>
        <dbReference type="ARBA" id="ARBA00022989"/>
    </source>
</evidence>
<keyword evidence="5 6" id="KW-0472">Membrane</keyword>
<keyword evidence="9" id="KW-1185">Reference proteome</keyword>
<accession>A0ABT9ZTJ3</accession>
<protein>
    <submittedName>
        <fullName evidence="8">Phage shock protein C</fullName>
    </submittedName>
</protein>
<dbReference type="RefSeq" id="WP_307324684.1">
    <property type="nucleotide sequence ID" value="NZ_JAUSUG010000006.1"/>
</dbReference>
<evidence type="ECO:0000313" key="9">
    <source>
        <dbReference type="Proteomes" id="UP001230005"/>
    </source>
</evidence>
<name>A0ABT9ZTJ3_9BACI</name>
<gene>
    <name evidence="8" type="ORF">J2S74_001947</name>
</gene>
<feature type="domain" description="Phage shock protein PspC N-terminal" evidence="7">
    <location>
        <begin position="2"/>
        <end position="61"/>
    </location>
</feature>
<comment type="caution">
    <text evidence="8">The sequence shown here is derived from an EMBL/GenBank/DDBJ whole genome shotgun (WGS) entry which is preliminary data.</text>
</comment>
<dbReference type="Pfam" id="PF04024">
    <property type="entry name" value="PspC"/>
    <property type="match status" value="1"/>
</dbReference>
<dbReference type="InterPro" id="IPR052027">
    <property type="entry name" value="PspC"/>
</dbReference>
<reference evidence="8 9" key="1">
    <citation type="submission" date="2023-07" db="EMBL/GenBank/DDBJ databases">
        <title>Genomic Encyclopedia of Type Strains, Phase IV (KMG-IV): sequencing the most valuable type-strain genomes for metagenomic binning, comparative biology and taxonomic classification.</title>
        <authorList>
            <person name="Goeker M."/>
        </authorList>
    </citation>
    <scope>NUCLEOTIDE SEQUENCE [LARGE SCALE GENOMIC DNA]</scope>
    <source>
        <strain evidence="8 9">DSM 9768</strain>
    </source>
</reference>
<evidence type="ECO:0000256" key="2">
    <source>
        <dbReference type="ARBA" id="ARBA00022475"/>
    </source>
</evidence>
<feature type="transmembrane region" description="Helical" evidence="6">
    <location>
        <begin position="33"/>
        <end position="58"/>
    </location>
</feature>
<evidence type="ECO:0000256" key="5">
    <source>
        <dbReference type="ARBA" id="ARBA00023136"/>
    </source>
</evidence>
<organism evidence="8 9">
    <name type="scientific">Evansella vedderi</name>
    <dbReference type="NCBI Taxonomy" id="38282"/>
    <lineage>
        <taxon>Bacteria</taxon>
        <taxon>Bacillati</taxon>
        <taxon>Bacillota</taxon>
        <taxon>Bacilli</taxon>
        <taxon>Bacillales</taxon>
        <taxon>Bacillaceae</taxon>
        <taxon>Evansella</taxon>
    </lineage>
</organism>
<evidence type="ECO:0000313" key="8">
    <source>
        <dbReference type="EMBL" id="MDQ0254568.1"/>
    </source>
</evidence>
<proteinExistence type="predicted"/>
<evidence type="ECO:0000256" key="3">
    <source>
        <dbReference type="ARBA" id="ARBA00022692"/>
    </source>
</evidence>
<keyword evidence="3 6" id="KW-0812">Transmembrane</keyword>
<dbReference type="InterPro" id="IPR007168">
    <property type="entry name" value="Phageshock_PspC_N"/>
</dbReference>